<reference evidence="2" key="1">
    <citation type="submission" date="2023-06" db="EMBL/GenBank/DDBJ databases">
        <authorList>
            <consortium name="Lawrence Berkeley National Laboratory"/>
            <person name="Ahrendt S."/>
            <person name="Sahu N."/>
            <person name="Indic B."/>
            <person name="Wong-Bajracharya J."/>
            <person name="Merenyi Z."/>
            <person name="Ke H.-M."/>
            <person name="Monk M."/>
            <person name="Kocsube S."/>
            <person name="Drula E."/>
            <person name="Lipzen A."/>
            <person name="Balint B."/>
            <person name="Henrissat B."/>
            <person name="Andreopoulos B."/>
            <person name="Martin F.M."/>
            <person name="Harder C.B."/>
            <person name="Rigling D."/>
            <person name="Ford K.L."/>
            <person name="Foster G.D."/>
            <person name="Pangilinan J."/>
            <person name="Papanicolaou A."/>
            <person name="Barry K."/>
            <person name="LaButti K."/>
            <person name="Viragh M."/>
            <person name="Koriabine M."/>
            <person name="Yan M."/>
            <person name="Riley R."/>
            <person name="Champramary S."/>
            <person name="Plett K.L."/>
            <person name="Tsai I.J."/>
            <person name="Slot J."/>
            <person name="Sipos G."/>
            <person name="Plett J."/>
            <person name="Nagy L.G."/>
            <person name="Grigoriev I.V."/>
        </authorList>
    </citation>
    <scope>NUCLEOTIDE SEQUENCE</scope>
    <source>
        <strain evidence="2">CCBAS 213</strain>
    </source>
</reference>
<evidence type="ECO:0000256" key="1">
    <source>
        <dbReference type="SAM" id="MobiDB-lite"/>
    </source>
</evidence>
<gene>
    <name evidence="2" type="ORF">EV420DRAFT_1773693</name>
</gene>
<evidence type="ECO:0000313" key="3">
    <source>
        <dbReference type="Proteomes" id="UP001175211"/>
    </source>
</evidence>
<dbReference type="RefSeq" id="XP_060321248.1">
    <property type="nucleotide sequence ID" value="XM_060481107.1"/>
</dbReference>
<name>A0AA39MDS7_ARMTA</name>
<accession>A0AA39MDS7</accession>
<feature type="non-terminal residue" evidence="2">
    <location>
        <position position="310"/>
    </location>
</feature>
<dbReference type="GeneID" id="85364655"/>
<dbReference type="Proteomes" id="UP001175211">
    <property type="component" value="Unassembled WGS sequence"/>
</dbReference>
<dbReference type="AlphaFoldDB" id="A0AA39MDS7"/>
<keyword evidence="3" id="KW-1185">Reference proteome</keyword>
<feature type="compositionally biased region" description="Polar residues" evidence="1">
    <location>
        <begin position="201"/>
        <end position="213"/>
    </location>
</feature>
<feature type="compositionally biased region" description="Polar residues" evidence="1">
    <location>
        <begin position="173"/>
        <end position="188"/>
    </location>
</feature>
<feature type="compositionally biased region" description="Low complexity" evidence="1">
    <location>
        <begin position="218"/>
        <end position="233"/>
    </location>
</feature>
<organism evidence="2 3">
    <name type="scientific">Armillaria tabescens</name>
    <name type="common">Ringless honey mushroom</name>
    <name type="synonym">Agaricus tabescens</name>
    <dbReference type="NCBI Taxonomy" id="1929756"/>
    <lineage>
        <taxon>Eukaryota</taxon>
        <taxon>Fungi</taxon>
        <taxon>Dikarya</taxon>
        <taxon>Basidiomycota</taxon>
        <taxon>Agaricomycotina</taxon>
        <taxon>Agaricomycetes</taxon>
        <taxon>Agaricomycetidae</taxon>
        <taxon>Agaricales</taxon>
        <taxon>Marasmiineae</taxon>
        <taxon>Physalacriaceae</taxon>
        <taxon>Desarmillaria</taxon>
    </lineage>
</organism>
<dbReference type="EMBL" id="JAUEPS010000604">
    <property type="protein sequence ID" value="KAK0430128.1"/>
    <property type="molecule type" value="Genomic_DNA"/>
</dbReference>
<comment type="caution">
    <text evidence="2">The sequence shown here is derived from an EMBL/GenBank/DDBJ whole genome shotgun (WGS) entry which is preliminary data.</text>
</comment>
<protein>
    <submittedName>
        <fullName evidence="2">Uncharacterized protein</fullName>
    </submittedName>
</protein>
<sequence length="310" mass="32992">MADQDFGPSYHDSAQKLTELGANPPTNAWDSAEVDAWLINAHSSWTVCDTTWSAVEDVDEDDWSELEFAALSCLQHFPRKLVSQARAEFNAMLVFFDKYNITVSPLVLRPAVSRQSRAPSMALGRGLSQTPHKLLRHATLPPPVNMGASTSSSQQEVVSMQSRNTPSVPPSPKGTTSNLNISNATTPVQAKEKTPVPPASRQPTPRRSPSTEKTPVLSRSQPTPSGTTSPAPSIFKPSSPALPTSRKASPVPPVLDTQSVSAQDLFKEKTPPPAHGAGDQGVDQSGPPAANDERLGLAGPSSMLLGQPLP</sequence>
<proteinExistence type="predicted"/>
<feature type="region of interest" description="Disordered" evidence="1">
    <location>
        <begin position="137"/>
        <end position="310"/>
    </location>
</feature>
<evidence type="ECO:0000313" key="2">
    <source>
        <dbReference type="EMBL" id="KAK0430128.1"/>
    </source>
</evidence>
<feature type="compositionally biased region" description="Low complexity" evidence="1">
    <location>
        <begin position="149"/>
        <end position="162"/>
    </location>
</feature>